<evidence type="ECO:0000313" key="1">
    <source>
        <dbReference type="EMBL" id="XDV01026.1"/>
    </source>
</evidence>
<sequence length="147" mass="16582">MKSLTLREGLIQTQIGADLLIYDTKNETFYAFNETASKIVNGLQYCVPQKDFIELIGGYFSTDSTTSILQVKTKVTDFLDRLLAENLLKEADSSSSSFSNTMLSNVEFKNPHFNKYKKDWLKLNHPGAFYSVTFGDTWGPGSDHPHP</sequence>
<evidence type="ECO:0008006" key="2">
    <source>
        <dbReference type="Google" id="ProtNLM"/>
    </source>
</evidence>
<dbReference type="EMBL" id="CP165627">
    <property type="protein sequence ID" value="XDV01026.1"/>
    <property type="molecule type" value="Genomic_DNA"/>
</dbReference>
<reference evidence="1" key="1">
    <citation type="submission" date="2024-07" db="EMBL/GenBank/DDBJ databases">
        <authorList>
            <person name="Biller S.J."/>
        </authorList>
    </citation>
    <scope>NUCLEOTIDE SEQUENCE</scope>
    <source>
        <strain evidence="1">WC2429</strain>
    </source>
</reference>
<accession>A0AB39WJ11</accession>
<name>A0AB39WJ11_9FLAO</name>
<gene>
    <name evidence="1" type="ORF">AB3G32_11890</name>
</gene>
<proteinExistence type="predicted"/>
<dbReference type="AlphaFoldDB" id="A0AB39WJ11"/>
<protein>
    <recommendedName>
        <fullName evidence="2">PqqD family protein</fullName>
    </recommendedName>
</protein>
<organism evidence="1">
    <name type="scientific">Flavobacterium sp. WC2429</name>
    <dbReference type="NCBI Taxonomy" id="3234140"/>
    <lineage>
        <taxon>Bacteria</taxon>
        <taxon>Pseudomonadati</taxon>
        <taxon>Bacteroidota</taxon>
        <taxon>Flavobacteriia</taxon>
        <taxon>Flavobacteriales</taxon>
        <taxon>Flavobacteriaceae</taxon>
        <taxon>Flavobacterium</taxon>
    </lineage>
</organism>
<dbReference type="RefSeq" id="WP_369764957.1">
    <property type="nucleotide sequence ID" value="NZ_CP165627.1"/>
</dbReference>